<name>A0A4R5CNH3_9FLAO</name>
<accession>A0A4R5CNH3</accession>
<dbReference type="InterPro" id="IPR006827">
    <property type="entry name" value="Lant_deHydtase_N"/>
</dbReference>
<feature type="domain" description="Lantibiotic dehydratase N-terminal" evidence="1">
    <location>
        <begin position="41"/>
        <end position="687"/>
    </location>
</feature>
<evidence type="ECO:0000313" key="2">
    <source>
        <dbReference type="EMBL" id="TDE01959.1"/>
    </source>
</evidence>
<sequence>MQYKVRPFSEYVIRTPLFPVSFYFNLLDNYSSESVLQLFTNPFISEAIRIASPELLAALDNWKANPHSLSDKKRNALVFSLLKYIARMSARCTPFGLFGGCNVGNLDSETNILLVSTKKFTRHTQFDMQFWVAMLQEFASRDNVKPHLRYYPNNSIYALGDFYRYIEYKYVKTKREHSISALRKSPLLEALLTQVNSGLNIEQMVDILADDDSEKEEALEYAHQLIDFQFLVSELDASLTGGDEWERVFSLLNKIPALKPENEILQRIKNLLFELDKTIIPKEKTYDTIKSEIKKIGVDYDDKYLLQTDLYTRTIANTLSDCISKKVLQAISFLNGIQKGKKSVQQLNFIKAFTQRYESREMPLATVLDTETGIGYLQNSEMNDTYAILEKFSFKRKGSEAATQSWTAYDYVLEKKIKASVLQKEKVISLSENDFPDFDSSWENTPATFSVMIGLLENEEIVIESSGNVSAAKLLGRFCNGNTEIYNLTNEIVEKENKQYSDKILAEIVHVPESRTGNILRRPVLRAYEIAYLSNPGVPQDFTIGINDLTVSVTDNRIVLRSKKHNKEVIPCLSNAHNYSHKSLPIYHFLCDLQIQDVKPIFSFSWGILESHYDYFPRVYYKEVLLSKAKWIVSKNEIESFFKLNGNELFESFSIWRKQRQINQFVNWVDSDNTLFLDLEKVVCIALFLKSVKNYDRIILEEFVFSGESVVKNITGENFTNELILSFYKEQS</sequence>
<evidence type="ECO:0000259" key="1">
    <source>
        <dbReference type="Pfam" id="PF04738"/>
    </source>
</evidence>
<proteinExistence type="predicted"/>
<evidence type="ECO:0000313" key="3">
    <source>
        <dbReference type="Proteomes" id="UP000294597"/>
    </source>
</evidence>
<dbReference type="EMBL" id="SMFO01000013">
    <property type="protein sequence ID" value="TDE01959.1"/>
    <property type="molecule type" value="Genomic_DNA"/>
</dbReference>
<gene>
    <name evidence="2" type="ORF">E0F98_14085</name>
</gene>
<dbReference type="RefSeq" id="WP_132112577.1">
    <property type="nucleotide sequence ID" value="NZ_SMFO01000013.1"/>
</dbReference>
<dbReference type="AlphaFoldDB" id="A0A4R5CNH3"/>
<protein>
    <recommendedName>
        <fullName evidence="1">Lantibiotic dehydratase N-terminal domain-containing protein</fullName>
    </recommendedName>
</protein>
<comment type="caution">
    <text evidence="2">The sequence shown here is derived from an EMBL/GenBank/DDBJ whole genome shotgun (WGS) entry which is preliminary data.</text>
</comment>
<reference evidence="2 3" key="1">
    <citation type="submission" date="2019-03" db="EMBL/GenBank/DDBJ databases">
        <title>Flavobacterium TSA-D2 sp. nov., isolated from arctic soil.</title>
        <authorList>
            <person name="Chaudhary D.K."/>
        </authorList>
    </citation>
    <scope>NUCLEOTIDE SEQUENCE [LARGE SCALE GENOMIC DNA]</scope>
    <source>
        <strain evidence="2 3">TSA-D2</strain>
    </source>
</reference>
<keyword evidence="3" id="KW-1185">Reference proteome</keyword>
<dbReference type="Proteomes" id="UP000294597">
    <property type="component" value="Unassembled WGS sequence"/>
</dbReference>
<organism evidence="2 3">
    <name type="scientific">Flavobacterium hiemivividum</name>
    <dbReference type="NCBI Taxonomy" id="2541734"/>
    <lineage>
        <taxon>Bacteria</taxon>
        <taxon>Pseudomonadati</taxon>
        <taxon>Bacteroidota</taxon>
        <taxon>Flavobacteriia</taxon>
        <taxon>Flavobacteriales</taxon>
        <taxon>Flavobacteriaceae</taxon>
        <taxon>Flavobacterium</taxon>
    </lineage>
</organism>
<dbReference type="Pfam" id="PF04738">
    <property type="entry name" value="Lant_dehydr_N"/>
    <property type="match status" value="1"/>
</dbReference>